<evidence type="ECO:0000256" key="2">
    <source>
        <dbReference type="ARBA" id="ARBA00022475"/>
    </source>
</evidence>
<dbReference type="NCBIfam" id="TIGR00546">
    <property type="entry name" value="lnt"/>
    <property type="match status" value="1"/>
</dbReference>
<evidence type="ECO:0000313" key="10">
    <source>
        <dbReference type="EMBL" id="PMC62170.1"/>
    </source>
</evidence>
<feature type="transmembrane region" description="Helical" evidence="8">
    <location>
        <begin position="479"/>
        <end position="499"/>
    </location>
</feature>
<dbReference type="CDD" id="cd07571">
    <property type="entry name" value="ALP_N-acyl_transferase"/>
    <property type="match status" value="1"/>
</dbReference>
<dbReference type="UniPathway" id="UPA00666"/>
<evidence type="ECO:0000256" key="5">
    <source>
        <dbReference type="ARBA" id="ARBA00022989"/>
    </source>
</evidence>
<keyword evidence="10" id="KW-0449">Lipoprotein</keyword>
<comment type="subcellular location">
    <subcellularLocation>
        <location evidence="1 8">Cell membrane</location>
        <topology evidence="1 8">Multi-pass membrane protein</topology>
    </subcellularLocation>
</comment>
<comment type="pathway">
    <text evidence="8">Protein modification; lipoprotein biosynthesis (N-acyl transfer).</text>
</comment>
<dbReference type="GO" id="GO:0016410">
    <property type="term" value="F:N-acyltransferase activity"/>
    <property type="evidence" value="ECO:0007669"/>
    <property type="project" value="UniProtKB-UniRule"/>
</dbReference>
<keyword evidence="3 8" id="KW-0808">Transferase</keyword>
<gene>
    <name evidence="8 10" type="primary">lnt</name>
    <name evidence="10" type="ORF">CJ204_06880</name>
</gene>
<dbReference type="Pfam" id="PF20154">
    <property type="entry name" value="LNT_N"/>
    <property type="match status" value="1"/>
</dbReference>
<feature type="transmembrane region" description="Helical" evidence="8">
    <location>
        <begin position="82"/>
        <end position="103"/>
    </location>
</feature>
<dbReference type="RefSeq" id="WP_102212854.1">
    <property type="nucleotide sequence ID" value="NZ_PNHF01000014.1"/>
</dbReference>
<dbReference type="InterPro" id="IPR045378">
    <property type="entry name" value="LNT_N"/>
</dbReference>
<dbReference type="PANTHER" id="PTHR38686">
    <property type="entry name" value="APOLIPOPROTEIN N-ACYLTRANSFERASE"/>
    <property type="match status" value="1"/>
</dbReference>
<keyword evidence="2 8" id="KW-1003">Cell membrane</keyword>
<dbReference type="InterPro" id="IPR004563">
    <property type="entry name" value="Apolipo_AcylTrfase"/>
</dbReference>
<feature type="transmembrane region" description="Helical" evidence="8">
    <location>
        <begin position="156"/>
        <end position="177"/>
    </location>
</feature>
<organism evidence="10 11">
    <name type="scientific">Corynebacterium xerosis</name>
    <dbReference type="NCBI Taxonomy" id="1725"/>
    <lineage>
        <taxon>Bacteria</taxon>
        <taxon>Bacillati</taxon>
        <taxon>Actinomycetota</taxon>
        <taxon>Actinomycetes</taxon>
        <taxon>Mycobacteriales</taxon>
        <taxon>Corynebacteriaceae</taxon>
        <taxon>Corynebacterium</taxon>
    </lineage>
</organism>
<comment type="caution">
    <text evidence="10">The sequence shown here is derived from an EMBL/GenBank/DDBJ whole genome shotgun (WGS) entry which is preliminary data.</text>
</comment>
<feature type="transmembrane region" description="Helical" evidence="8">
    <location>
        <begin position="57"/>
        <end position="76"/>
    </location>
</feature>
<feature type="domain" description="CN hydrolase" evidence="9">
    <location>
        <begin position="212"/>
        <end position="469"/>
    </location>
</feature>
<sequence>MTLPSGGKLVLARFLLTAIGAAFTAWSFQPFGLWWLGWAGVAMLFVALLGRPSWRATVGLAVVWGFVTAIIALPWIAEFVGAMPYVALAVTLGLMQILGVLLARYILGADLPWPVRAVGAAAAVLTGEVLLARWPFGGFPWLRVGWGQLGGPLDDAAVLGGVALVGFLAALAAAGVASLVVKQWVTGVALILLPLAIGVVTQPAAGDDVGTVRIAAVQGNVPRMGMEFNAQRRAVLENHADATRDLADRVRAGEEPKPDLVVWPENSSDVSPFTDAEAARIIDAAARDIDAPIIVGTFTYDDGVQNTMVLWDPEAGPVDGQRHEKIYLQPFGETMPFRDLLRMITPLVDRAGDMTPGTGDGVIEVDRGAAGTIAMGIATCYEVVFDPAFRDAVNNGATILATPTNNATFGYTDMTYQQLAMSRMRAIEFDRAVVVAATSGVSAIVGPDGAVQQETEIFEQKVLTADLPLRDDLTIAARYGGAVEWAIVALAALALIGAVRRAMRAAAAGRETEHQQESHKER</sequence>
<dbReference type="HAMAP" id="MF_01148">
    <property type="entry name" value="Lnt"/>
    <property type="match status" value="1"/>
</dbReference>
<evidence type="ECO:0000256" key="6">
    <source>
        <dbReference type="ARBA" id="ARBA00023136"/>
    </source>
</evidence>
<dbReference type="PROSITE" id="PS50263">
    <property type="entry name" value="CN_HYDROLASE"/>
    <property type="match status" value="1"/>
</dbReference>
<feature type="transmembrane region" description="Helical" evidence="8">
    <location>
        <begin position="32"/>
        <end position="50"/>
    </location>
</feature>
<dbReference type="Pfam" id="PF00795">
    <property type="entry name" value="CN_hydrolase"/>
    <property type="match status" value="1"/>
</dbReference>
<evidence type="ECO:0000259" key="9">
    <source>
        <dbReference type="PROSITE" id="PS50263"/>
    </source>
</evidence>
<comment type="function">
    <text evidence="8">Catalyzes the phospholipid dependent N-acylation of the N-terminal cysteine of apolipoprotein, the last step in lipoprotein maturation.</text>
</comment>
<name>A0A2N6SYN1_9CORY</name>
<feature type="transmembrane region" description="Helical" evidence="8">
    <location>
        <begin position="9"/>
        <end position="26"/>
    </location>
</feature>
<comment type="similarity">
    <text evidence="8">Belongs to the CN hydrolase family. Apolipoprotein N-acyltransferase subfamily.</text>
</comment>
<dbReference type="STRING" id="1725.WU86_03500"/>
<evidence type="ECO:0000256" key="7">
    <source>
        <dbReference type="ARBA" id="ARBA00023315"/>
    </source>
</evidence>
<feature type="transmembrane region" description="Helical" evidence="8">
    <location>
        <begin position="184"/>
        <end position="205"/>
    </location>
</feature>
<evidence type="ECO:0000256" key="3">
    <source>
        <dbReference type="ARBA" id="ARBA00022679"/>
    </source>
</evidence>
<dbReference type="PANTHER" id="PTHR38686:SF1">
    <property type="entry name" value="APOLIPOPROTEIN N-ACYLTRANSFERASE"/>
    <property type="match status" value="1"/>
</dbReference>
<feature type="transmembrane region" description="Helical" evidence="8">
    <location>
        <begin position="115"/>
        <end position="136"/>
    </location>
</feature>
<dbReference type="GO" id="GO:0005886">
    <property type="term" value="C:plasma membrane"/>
    <property type="evidence" value="ECO:0007669"/>
    <property type="project" value="UniProtKB-SubCell"/>
</dbReference>
<dbReference type="InterPro" id="IPR036526">
    <property type="entry name" value="C-N_Hydrolase_sf"/>
</dbReference>
<dbReference type="InterPro" id="IPR003010">
    <property type="entry name" value="C-N_Hydrolase"/>
</dbReference>
<accession>A0A2N6SYN1</accession>
<keyword evidence="4 8" id="KW-0812">Transmembrane</keyword>
<dbReference type="EC" id="2.3.1.269" evidence="8"/>
<protein>
    <recommendedName>
        <fullName evidence="8">Apolipoprotein N-acyltransferase</fullName>
        <shortName evidence="8">ALP N-acyltransferase</shortName>
        <ecNumber evidence="8">2.3.1.269</ecNumber>
    </recommendedName>
</protein>
<evidence type="ECO:0000313" key="11">
    <source>
        <dbReference type="Proteomes" id="UP000235363"/>
    </source>
</evidence>
<keyword evidence="6 8" id="KW-0472">Membrane</keyword>
<evidence type="ECO:0000256" key="4">
    <source>
        <dbReference type="ARBA" id="ARBA00022692"/>
    </source>
</evidence>
<dbReference type="GO" id="GO:0042158">
    <property type="term" value="P:lipoprotein biosynthetic process"/>
    <property type="evidence" value="ECO:0007669"/>
    <property type="project" value="UniProtKB-UniRule"/>
</dbReference>
<keyword evidence="7 8" id="KW-0012">Acyltransferase</keyword>
<evidence type="ECO:0000256" key="8">
    <source>
        <dbReference type="HAMAP-Rule" id="MF_01148"/>
    </source>
</evidence>
<dbReference type="AlphaFoldDB" id="A0A2N6SYN1"/>
<reference evidence="10 11" key="1">
    <citation type="submission" date="2017-09" db="EMBL/GenBank/DDBJ databases">
        <title>Bacterial strain isolated from the female urinary microbiota.</title>
        <authorList>
            <person name="Thomas-White K."/>
            <person name="Kumar N."/>
            <person name="Forster S."/>
            <person name="Putonti C."/>
            <person name="Lawley T."/>
            <person name="Wolfe A.J."/>
        </authorList>
    </citation>
    <scope>NUCLEOTIDE SEQUENCE [LARGE SCALE GENOMIC DNA]</scope>
    <source>
        <strain evidence="10 11">UMB0908</strain>
    </source>
</reference>
<dbReference type="Proteomes" id="UP000235363">
    <property type="component" value="Unassembled WGS sequence"/>
</dbReference>
<dbReference type="Gene3D" id="3.60.110.10">
    <property type="entry name" value="Carbon-nitrogen hydrolase"/>
    <property type="match status" value="1"/>
</dbReference>
<keyword evidence="5 8" id="KW-1133">Transmembrane helix</keyword>
<dbReference type="EMBL" id="PNHF01000014">
    <property type="protein sequence ID" value="PMC62170.1"/>
    <property type="molecule type" value="Genomic_DNA"/>
</dbReference>
<comment type="catalytic activity">
    <reaction evidence="8">
        <text>N-terminal S-1,2-diacyl-sn-glyceryl-L-cysteinyl-[lipoprotein] + a glycerophospholipid = N-acyl-S-1,2-diacyl-sn-glyceryl-L-cysteinyl-[lipoprotein] + a 2-acyl-sn-glycero-3-phospholipid + H(+)</text>
        <dbReference type="Rhea" id="RHEA:48228"/>
        <dbReference type="Rhea" id="RHEA-COMP:14681"/>
        <dbReference type="Rhea" id="RHEA-COMP:14684"/>
        <dbReference type="ChEBI" id="CHEBI:15378"/>
        <dbReference type="ChEBI" id="CHEBI:136912"/>
        <dbReference type="ChEBI" id="CHEBI:140656"/>
        <dbReference type="ChEBI" id="CHEBI:140657"/>
        <dbReference type="ChEBI" id="CHEBI:140660"/>
        <dbReference type="EC" id="2.3.1.269"/>
    </reaction>
</comment>
<dbReference type="SUPFAM" id="SSF56317">
    <property type="entry name" value="Carbon-nitrogen hydrolase"/>
    <property type="match status" value="1"/>
</dbReference>
<proteinExistence type="inferred from homology"/>
<evidence type="ECO:0000256" key="1">
    <source>
        <dbReference type="ARBA" id="ARBA00004651"/>
    </source>
</evidence>